<protein>
    <submittedName>
        <fullName evidence="1">Uncharacterized protein</fullName>
    </submittedName>
</protein>
<keyword evidence="2" id="KW-1185">Reference proteome</keyword>
<name>A0ABY5ZKH7_9BACT</name>
<dbReference type="Proteomes" id="UP001060414">
    <property type="component" value="Chromosome"/>
</dbReference>
<sequence length="62" mass="7166">MTSTALQSVPPRHQPSALIEFDQEKISLIKRLICRGSSDDELQLFIHQCKRTSPWVKFKAVR</sequence>
<evidence type="ECO:0000313" key="1">
    <source>
        <dbReference type="EMBL" id="UWZ79633.1"/>
    </source>
</evidence>
<organism evidence="1 2">
    <name type="scientific">Geoalkalibacter halelectricus</name>
    <dbReference type="NCBI Taxonomy" id="2847045"/>
    <lineage>
        <taxon>Bacteria</taxon>
        <taxon>Pseudomonadati</taxon>
        <taxon>Thermodesulfobacteriota</taxon>
        <taxon>Desulfuromonadia</taxon>
        <taxon>Desulfuromonadales</taxon>
        <taxon>Geoalkalibacteraceae</taxon>
        <taxon>Geoalkalibacter</taxon>
    </lineage>
</organism>
<proteinExistence type="predicted"/>
<dbReference type="RefSeq" id="WP_260747985.1">
    <property type="nucleotide sequence ID" value="NZ_CP092109.1"/>
</dbReference>
<gene>
    <name evidence="1" type="ORF">L9S41_18420</name>
</gene>
<evidence type="ECO:0000313" key="2">
    <source>
        <dbReference type="Proteomes" id="UP001060414"/>
    </source>
</evidence>
<reference evidence="1" key="1">
    <citation type="journal article" date="2022" name="Environ. Microbiol.">
        <title>Geoalkalibacter halelectricus SAP #1 sp. nov. possessing extracellular electron transfer and mineral#reducing capabilities from a haloalkaline environment.</title>
        <authorList>
            <person name="Yadav S."/>
            <person name="Singh R."/>
            <person name="Sundharam S.S."/>
            <person name="Chaudhary S."/>
            <person name="Krishnamurthi S."/>
            <person name="Patil S.A."/>
        </authorList>
    </citation>
    <scope>NUCLEOTIDE SEQUENCE</scope>
    <source>
        <strain evidence="1">SAP-1</strain>
    </source>
</reference>
<dbReference type="EMBL" id="CP092109">
    <property type="protein sequence ID" value="UWZ79633.1"/>
    <property type="molecule type" value="Genomic_DNA"/>
</dbReference>
<accession>A0ABY5ZKH7</accession>